<proteinExistence type="predicted"/>
<name>A0A6C0CP02_9ZZZZ</name>
<organism evidence="1">
    <name type="scientific">viral metagenome</name>
    <dbReference type="NCBI Taxonomy" id="1070528"/>
    <lineage>
        <taxon>unclassified sequences</taxon>
        <taxon>metagenomes</taxon>
        <taxon>organismal metagenomes</taxon>
    </lineage>
</organism>
<accession>A0A6C0CP02</accession>
<sequence>MSGKYIIEASWEKIIEDDYDTALEFLLKARTDVNEHFADLSEEQKIDLVKVLCTNASILHKSTKQLIGKQHYGNQN</sequence>
<dbReference type="AlphaFoldDB" id="A0A6C0CP02"/>
<evidence type="ECO:0000313" key="1">
    <source>
        <dbReference type="EMBL" id="QHT05590.1"/>
    </source>
</evidence>
<protein>
    <submittedName>
        <fullName evidence="1">Uncharacterized protein</fullName>
    </submittedName>
</protein>
<dbReference type="EMBL" id="MN739457">
    <property type="protein sequence ID" value="QHT05590.1"/>
    <property type="molecule type" value="Genomic_DNA"/>
</dbReference>
<reference evidence="1" key="1">
    <citation type="journal article" date="2020" name="Nature">
        <title>Giant virus diversity and host interactions through global metagenomics.</title>
        <authorList>
            <person name="Schulz F."/>
            <person name="Roux S."/>
            <person name="Paez-Espino D."/>
            <person name="Jungbluth S."/>
            <person name="Walsh D.A."/>
            <person name="Denef V.J."/>
            <person name="McMahon K.D."/>
            <person name="Konstantinidis K.T."/>
            <person name="Eloe-Fadrosh E.A."/>
            <person name="Kyrpides N.C."/>
            <person name="Woyke T."/>
        </authorList>
    </citation>
    <scope>NUCLEOTIDE SEQUENCE</scope>
    <source>
        <strain evidence="1">GVMAG-M-3300021389-45</strain>
    </source>
</reference>